<evidence type="ECO:0000256" key="1">
    <source>
        <dbReference type="SAM" id="MobiDB-lite"/>
    </source>
</evidence>
<feature type="transmembrane region" description="Helical" evidence="2">
    <location>
        <begin position="606"/>
        <end position="626"/>
    </location>
</feature>
<evidence type="ECO:0000256" key="2">
    <source>
        <dbReference type="SAM" id="Phobius"/>
    </source>
</evidence>
<feature type="transmembrane region" description="Helical" evidence="2">
    <location>
        <begin position="729"/>
        <end position="747"/>
    </location>
</feature>
<feature type="transmembrane region" description="Helical" evidence="2">
    <location>
        <begin position="294"/>
        <end position="317"/>
    </location>
</feature>
<accession>A0A921S732</accession>
<evidence type="ECO:0000313" key="5">
    <source>
        <dbReference type="Proteomes" id="UP000807115"/>
    </source>
</evidence>
<evidence type="ECO:0000313" key="4">
    <source>
        <dbReference type="EMBL" id="KAG0551692.1"/>
    </source>
</evidence>
<feature type="transmembrane region" description="Helical" evidence="2">
    <location>
        <begin position="472"/>
        <end position="490"/>
    </location>
</feature>
<feature type="domain" description="PGG" evidence="3">
    <location>
        <begin position="178"/>
        <end position="288"/>
    </location>
</feature>
<feature type="domain" description="PGG" evidence="3">
    <location>
        <begin position="384"/>
        <end position="495"/>
    </location>
</feature>
<feature type="transmembrane region" description="Helical" evidence="2">
    <location>
        <begin position="804"/>
        <end position="824"/>
    </location>
</feature>
<dbReference type="InterPro" id="IPR026961">
    <property type="entry name" value="PGG_dom"/>
</dbReference>
<feature type="transmembrane region" description="Helical" evidence="2">
    <location>
        <begin position="232"/>
        <end position="252"/>
    </location>
</feature>
<keyword evidence="2" id="KW-1133">Transmembrane helix</keyword>
<feature type="compositionally biased region" description="Low complexity" evidence="1">
    <location>
        <begin position="357"/>
        <end position="368"/>
    </location>
</feature>
<feature type="transmembrane region" description="Helical" evidence="2">
    <location>
        <begin position="105"/>
        <end position="128"/>
    </location>
</feature>
<feature type="region of interest" description="Disordered" evidence="1">
    <location>
        <begin position="326"/>
        <end position="383"/>
    </location>
</feature>
<feature type="transmembrane region" description="Helical" evidence="2">
    <location>
        <begin position="183"/>
        <end position="202"/>
    </location>
</feature>
<dbReference type="PANTHER" id="PTHR24177:SF481">
    <property type="entry name" value="PGG DOMAIN-CONTAINING PROTEIN"/>
    <property type="match status" value="1"/>
</dbReference>
<name>A0A921S732_SORBI</name>
<organism evidence="4 5">
    <name type="scientific">Sorghum bicolor</name>
    <name type="common">Sorghum</name>
    <name type="synonym">Sorghum vulgare</name>
    <dbReference type="NCBI Taxonomy" id="4558"/>
    <lineage>
        <taxon>Eukaryota</taxon>
        <taxon>Viridiplantae</taxon>
        <taxon>Streptophyta</taxon>
        <taxon>Embryophyta</taxon>
        <taxon>Tracheophyta</taxon>
        <taxon>Spermatophyta</taxon>
        <taxon>Magnoliopsida</taxon>
        <taxon>Liliopsida</taxon>
        <taxon>Poales</taxon>
        <taxon>Poaceae</taxon>
        <taxon>PACMAD clade</taxon>
        <taxon>Panicoideae</taxon>
        <taxon>Andropogonodae</taxon>
        <taxon>Andropogoneae</taxon>
        <taxon>Sorghinae</taxon>
        <taxon>Sorghum</taxon>
    </lineage>
</organism>
<feature type="region of interest" description="Disordered" evidence="1">
    <location>
        <begin position="700"/>
        <end position="720"/>
    </location>
</feature>
<dbReference type="EMBL" id="CM027680">
    <property type="protein sequence ID" value="KAG0551692.1"/>
    <property type="molecule type" value="Genomic_DNA"/>
</dbReference>
<feature type="transmembrane region" description="Helical" evidence="2">
    <location>
        <begin position="264"/>
        <end position="282"/>
    </location>
</feature>
<dbReference type="AlphaFoldDB" id="A0A921S732"/>
<gene>
    <name evidence="4" type="ORF">BDA96_01G444800</name>
</gene>
<sequence>MARPGGKDESWEYSLRKYLLLLATLVATVTYGAGFNPPGGVWQTADADPPAAQRIAGDPIIRDTDYARYLAFFYSNATAFASSLVVIVLVLILSVLHDSGAGITLLAPLLGVLRAVMVLDLLSLMGAYAAGAFRDTLTAVYSLVLSAGVVGYLVAHLVLASRSSAEEDKYKRGKSAPERLRKVLMLLATFAASVTYVAGLSAPGGFWDHTEDGHNPGDAILKGGPHDARLKAFFVCNTTAFVASLLILVMLLEKKLCFSQKVRSYEIYGFIAVTLISLLAAYAAGSSRKIDTTIYVGALVGAVGVCILIQVVFVLLFQQANSSQEQQQTTGNGSVSDERQQTQGPETSSDNNGRYEQQQQQTQSPQTGNGTGSGSDEHEKQQNQALEKARSLVLLLATLATAITYQAGLNPPGGLWQSDGGGGGGIYKTGDPILLTTNPRRYKAFYYCNSVAFVASLVAVVLVRMKTLHHHNALEAAMVLDLFGLIGAYAAGSCRDVSTSIYAMALAGLVLVYVVIHVILLTLDHKDGGSASARGNGETSGEEKNDAELVEKRRKRLLLFAILAATITYQAGLTPPGGFLDQDDSRTGRHAGDPVLLNNYPRRYTAFFYCNSVSFMLSIALIILLVNPNLYRPAIRSNALSVCTAAGLIGIMGGYAAGCTQHLKTSIYIFALAAVVLSTVVLLAAVFLVIHLKKQDGNANSNRRAATEEEEASTGARRKEKRVHAKRKYLMLLGILVASVTYQAGLAPPGGAWQSNDGTHTAGDPVMHDYRRARYLAFFYSNSTSFVASVVVIVLLLPESLQGWWLRVMNTTIVLHLLGLLIAYAAGSCRTWQTSVYVSALVLAVLAYFAIHVLLSSCVRRGKKTAPDSASQENGEGNKAATTEVELQLAETECAVRS</sequence>
<feature type="compositionally biased region" description="Polar residues" evidence="1">
    <location>
        <begin position="329"/>
        <end position="356"/>
    </location>
</feature>
<feature type="transmembrane region" description="Helical" evidence="2">
    <location>
        <begin position="775"/>
        <end position="797"/>
    </location>
</feature>
<feature type="transmembrane region" description="Helical" evidence="2">
    <location>
        <begin position="389"/>
        <end position="408"/>
    </location>
</feature>
<feature type="transmembrane region" description="Helical" evidence="2">
    <location>
        <begin position="502"/>
        <end position="523"/>
    </location>
</feature>
<feature type="transmembrane region" description="Helical" evidence="2">
    <location>
        <begin position="557"/>
        <end position="573"/>
    </location>
</feature>
<feature type="transmembrane region" description="Helical" evidence="2">
    <location>
        <begin position="71"/>
        <end position="93"/>
    </location>
</feature>
<dbReference type="Proteomes" id="UP000807115">
    <property type="component" value="Chromosome 1"/>
</dbReference>
<feature type="transmembrane region" description="Helical" evidence="2">
    <location>
        <begin position="667"/>
        <end position="690"/>
    </location>
</feature>
<keyword evidence="2" id="KW-0812">Transmembrane</keyword>
<protein>
    <recommendedName>
        <fullName evidence="3">PGG domain-containing protein</fullName>
    </recommendedName>
</protein>
<feature type="transmembrane region" description="Helical" evidence="2">
    <location>
        <begin position="836"/>
        <end position="855"/>
    </location>
</feature>
<keyword evidence="2" id="KW-0472">Membrane</keyword>
<feature type="transmembrane region" description="Helical" evidence="2">
    <location>
        <begin position="638"/>
        <end position="655"/>
    </location>
</feature>
<feature type="domain" description="PGG" evidence="3">
    <location>
        <begin position="550"/>
        <end position="660"/>
    </location>
</feature>
<dbReference type="PANTHER" id="PTHR24177">
    <property type="entry name" value="CASKIN"/>
    <property type="match status" value="1"/>
</dbReference>
<feature type="transmembrane region" description="Helical" evidence="2">
    <location>
        <begin position="140"/>
        <end position="162"/>
    </location>
</feature>
<feature type="transmembrane region" description="Helical" evidence="2">
    <location>
        <begin position="444"/>
        <end position="465"/>
    </location>
</feature>
<reference evidence="4" key="2">
    <citation type="submission" date="2020-10" db="EMBL/GenBank/DDBJ databases">
        <authorList>
            <person name="Cooper E.A."/>
            <person name="Brenton Z.W."/>
            <person name="Flinn B.S."/>
            <person name="Jenkins J."/>
            <person name="Shu S."/>
            <person name="Flowers D."/>
            <person name="Luo F."/>
            <person name="Wang Y."/>
            <person name="Xia P."/>
            <person name="Barry K."/>
            <person name="Daum C."/>
            <person name="Lipzen A."/>
            <person name="Yoshinaga Y."/>
            <person name="Schmutz J."/>
            <person name="Saski C."/>
            <person name="Vermerris W."/>
            <person name="Kresovich S."/>
        </authorList>
    </citation>
    <scope>NUCLEOTIDE SEQUENCE</scope>
</reference>
<feature type="domain" description="PGG" evidence="3">
    <location>
        <begin position="721"/>
        <end position="830"/>
    </location>
</feature>
<reference evidence="4" key="1">
    <citation type="journal article" date="2019" name="BMC Genomics">
        <title>A new reference genome for Sorghum bicolor reveals high levels of sequence similarity between sweet and grain genotypes: implications for the genetics of sugar metabolism.</title>
        <authorList>
            <person name="Cooper E.A."/>
            <person name="Brenton Z.W."/>
            <person name="Flinn B.S."/>
            <person name="Jenkins J."/>
            <person name="Shu S."/>
            <person name="Flowers D."/>
            <person name="Luo F."/>
            <person name="Wang Y."/>
            <person name="Xia P."/>
            <person name="Barry K."/>
            <person name="Daum C."/>
            <person name="Lipzen A."/>
            <person name="Yoshinaga Y."/>
            <person name="Schmutz J."/>
            <person name="Saski C."/>
            <person name="Vermerris W."/>
            <person name="Kresovich S."/>
        </authorList>
    </citation>
    <scope>NUCLEOTIDE SEQUENCE</scope>
</reference>
<dbReference type="Pfam" id="PF13962">
    <property type="entry name" value="PGG"/>
    <property type="match status" value="5"/>
</dbReference>
<evidence type="ECO:0000259" key="3">
    <source>
        <dbReference type="Pfam" id="PF13962"/>
    </source>
</evidence>
<feature type="domain" description="PGG" evidence="3">
    <location>
        <begin position="11"/>
        <end position="134"/>
    </location>
</feature>
<proteinExistence type="predicted"/>
<comment type="caution">
    <text evidence="4">The sequence shown here is derived from an EMBL/GenBank/DDBJ whole genome shotgun (WGS) entry which is preliminary data.</text>
</comment>